<dbReference type="EMBL" id="LT853700">
    <property type="protein sequence ID" value="SMQ54251.1"/>
    <property type="molecule type" value="Genomic_DNA"/>
</dbReference>
<dbReference type="PROSITE" id="PS50280">
    <property type="entry name" value="SET"/>
    <property type="match status" value="1"/>
</dbReference>
<dbReference type="GO" id="GO:0031507">
    <property type="term" value="P:heterochromatin formation"/>
    <property type="evidence" value="ECO:0007669"/>
    <property type="project" value="TreeGrafter"/>
</dbReference>
<dbReference type="Pfam" id="PF00856">
    <property type="entry name" value="SET"/>
    <property type="match status" value="1"/>
</dbReference>
<dbReference type="InterPro" id="IPR001214">
    <property type="entry name" value="SET_dom"/>
</dbReference>
<evidence type="ECO:0000313" key="5">
    <source>
        <dbReference type="EMBL" id="SMQ54251.1"/>
    </source>
</evidence>
<evidence type="ECO:0000256" key="1">
    <source>
        <dbReference type="ARBA" id="ARBA00023015"/>
    </source>
</evidence>
<dbReference type="GO" id="GO:0046976">
    <property type="term" value="F:histone H3K27 methyltransferase activity"/>
    <property type="evidence" value="ECO:0007669"/>
    <property type="project" value="TreeGrafter"/>
</dbReference>
<sequence>MARTYPFRALNPRTKRWNTIPAVKKISKIRLNKAEWIAAAAGNRAATTKVGRQSKQFKKTEKPRKTPTRVIDAISHSDPQIDCLHCKSRPRPPEHSGKNDPANDIAGGLLGNDEACNNECYDDFVNTVLTKPRIDIIGPGKLGYGVFAAAKAFIKKGDWLEEYIGEIRPMNTNSLYAFELPTACRLDSLHAGNWTRFVNSSCRPNVRARAATVGKRHAILFQAARNIGPGEELRINYGGMYFQQAGLLCMCDVKDGPHMPKGGKKVKKDDGEEDL</sequence>
<dbReference type="AlphaFoldDB" id="A0A1X7S494"/>
<evidence type="ECO:0000259" key="4">
    <source>
        <dbReference type="PROSITE" id="PS50280"/>
    </source>
</evidence>
<gene>
    <name evidence="5" type="ORF">ZT3D7_G9406</name>
</gene>
<dbReference type="Gene3D" id="2.170.270.10">
    <property type="entry name" value="SET domain"/>
    <property type="match status" value="1"/>
</dbReference>
<accession>A0A1X7S494</accession>
<keyword evidence="1" id="KW-0805">Transcription regulation</keyword>
<dbReference type="GO" id="GO:0005634">
    <property type="term" value="C:nucleus"/>
    <property type="evidence" value="ECO:0007669"/>
    <property type="project" value="TreeGrafter"/>
</dbReference>
<reference evidence="5 6" key="1">
    <citation type="submission" date="2016-06" db="EMBL/GenBank/DDBJ databases">
        <authorList>
            <person name="Kjaerup R.B."/>
            <person name="Dalgaard T.S."/>
            <person name="Juul-Madsen H.R."/>
        </authorList>
    </citation>
    <scope>NUCLEOTIDE SEQUENCE [LARGE SCALE GENOMIC DNA]</scope>
</reference>
<feature type="domain" description="SET" evidence="4">
    <location>
        <begin position="130"/>
        <end position="238"/>
    </location>
</feature>
<dbReference type="STRING" id="1276538.A0A1X7S494"/>
<dbReference type="InterPro" id="IPR045318">
    <property type="entry name" value="EZH1/2-like"/>
</dbReference>
<evidence type="ECO:0000256" key="2">
    <source>
        <dbReference type="ARBA" id="ARBA00023163"/>
    </source>
</evidence>
<dbReference type="PANTHER" id="PTHR45747">
    <property type="entry name" value="HISTONE-LYSINE N-METHYLTRANSFERASE E(Z)"/>
    <property type="match status" value="1"/>
</dbReference>
<proteinExistence type="predicted"/>
<keyword evidence="2" id="KW-0804">Transcription</keyword>
<feature type="region of interest" description="Disordered" evidence="3">
    <location>
        <begin position="82"/>
        <end position="104"/>
    </location>
</feature>
<evidence type="ECO:0000256" key="3">
    <source>
        <dbReference type="SAM" id="MobiDB-lite"/>
    </source>
</evidence>
<dbReference type="PANTHER" id="PTHR45747:SF4">
    <property type="entry name" value="HISTONE-LYSINE N-METHYLTRANSFERASE E(Z)"/>
    <property type="match status" value="1"/>
</dbReference>
<dbReference type="SUPFAM" id="SSF82199">
    <property type="entry name" value="SET domain"/>
    <property type="match status" value="1"/>
</dbReference>
<name>A0A1X7S494_ZYMT9</name>
<dbReference type="SMART" id="SM00317">
    <property type="entry name" value="SET"/>
    <property type="match status" value="1"/>
</dbReference>
<protein>
    <recommendedName>
        <fullName evidence="4">SET domain-containing protein</fullName>
    </recommendedName>
</protein>
<organism evidence="5 6">
    <name type="scientific">Zymoseptoria tritici (strain ST99CH_3D7)</name>
    <dbReference type="NCBI Taxonomy" id="1276538"/>
    <lineage>
        <taxon>Eukaryota</taxon>
        <taxon>Fungi</taxon>
        <taxon>Dikarya</taxon>
        <taxon>Ascomycota</taxon>
        <taxon>Pezizomycotina</taxon>
        <taxon>Dothideomycetes</taxon>
        <taxon>Dothideomycetidae</taxon>
        <taxon>Mycosphaerellales</taxon>
        <taxon>Mycosphaerellaceae</taxon>
        <taxon>Zymoseptoria</taxon>
    </lineage>
</organism>
<evidence type="ECO:0000313" key="6">
    <source>
        <dbReference type="Proteomes" id="UP000215127"/>
    </source>
</evidence>
<dbReference type="InterPro" id="IPR046341">
    <property type="entry name" value="SET_dom_sf"/>
</dbReference>
<keyword evidence="6" id="KW-1185">Reference proteome</keyword>
<dbReference type="Proteomes" id="UP000215127">
    <property type="component" value="Chromosome 9"/>
</dbReference>
<dbReference type="GO" id="GO:0003682">
    <property type="term" value="F:chromatin binding"/>
    <property type="evidence" value="ECO:0007669"/>
    <property type="project" value="TreeGrafter"/>
</dbReference>